<dbReference type="SFLD" id="SFLDS00003">
    <property type="entry name" value="Haloacid_Dehalogenase"/>
    <property type="match status" value="1"/>
</dbReference>
<dbReference type="PANTHER" id="PTHR43434:SF1">
    <property type="entry name" value="PHOSPHOGLYCOLATE PHOSPHATASE"/>
    <property type="match status" value="1"/>
</dbReference>
<dbReference type="Gene3D" id="1.10.150.240">
    <property type="entry name" value="Putative phosphatase, domain 2"/>
    <property type="match status" value="1"/>
</dbReference>
<proteinExistence type="predicted"/>
<dbReference type="Gene3D" id="3.40.50.1000">
    <property type="entry name" value="HAD superfamily/HAD-like"/>
    <property type="match status" value="1"/>
</dbReference>
<comment type="caution">
    <text evidence="3">The sequence shown here is derived from an EMBL/GenBank/DDBJ whole genome shotgun (WGS) entry which is preliminary data.</text>
</comment>
<name>A0A917HHL8_9BACI</name>
<protein>
    <submittedName>
        <fullName evidence="3">Pyrophosphatase PpaX</fullName>
    </submittedName>
</protein>
<dbReference type="InterPro" id="IPR036412">
    <property type="entry name" value="HAD-like_sf"/>
</dbReference>
<dbReference type="RefSeq" id="WP_188455730.1">
    <property type="nucleotide sequence ID" value="NZ_BMFR01000010.1"/>
</dbReference>
<dbReference type="InterPro" id="IPR006439">
    <property type="entry name" value="HAD-SF_hydro_IA"/>
</dbReference>
<dbReference type="GO" id="GO:0008967">
    <property type="term" value="F:phosphoglycolate phosphatase activity"/>
    <property type="evidence" value="ECO:0007669"/>
    <property type="project" value="TreeGrafter"/>
</dbReference>
<keyword evidence="2" id="KW-0460">Magnesium</keyword>
<dbReference type="InterPro" id="IPR023198">
    <property type="entry name" value="PGP-like_dom2"/>
</dbReference>
<accession>A0A917HHL8</accession>
<dbReference type="NCBIfam" id="TIGR01509">
    <property type="entry name" value="HAD-SF-IA-v3"/>
    <property type="match status" value="1"/>
</dbReference>
<reference evidence="3" key="1">
    <citation type="journal article" date="2014" name="Int. J. Syst. Evol. Microbiol.">
        <title>Complete genome sequence of Corynebacterium casei LMG S-19264T (=DSM 44701T), isolated from a smear-ripened cheese.</title>
        <authorList>
            <consortium name="US DOE Joint Genome Institute (JGI-PGF)"/>
            <person name="Walter F."/>
            <person name="Albersmeier A."/>
            <person name="Kalinowski J."/>
            <person name="Ruckert C."/>
        </authorList>
    </citation>
    <scope>NUCLEOTIDE SEQUENCE</scope>
    <source>
        <strain evidence="3">CGMCC 1.12754</strain>
    </source>
</reference>
<reference evidence="3" key="2">
    <citation type="submission" date="2020-09" db="EMBL/GenBank/DDBJ databases">
        <authorList>
            <person name="Sun Q."/>
            <person name="Zhou Y."/>
        </authorList>
    </citation>
    <scope>NUCLEOTIDE SEQUENCE</scope>
    <source>
        <strain evidence="3">CGMCC 1.12754</strain>
    </source>
</reference>
<dbReference type="Proteomes" id="UP000622860">
    <property type="component" value="Unassembled WGS sequence"/>
</dbReference>
<dbReference type="GO" id="GO:0006281">
    <property type="term" value="P:DNA repair"/>
    <property type="evidence" value="ECO:0007669"/>
    <property type="project" value="TreeGrafter"/>
</dbReference>
<sequence length="227" mass="25725">MKAIIFDFDGTLADTLPVCYYAFQSVFKEFDNVDVTADEVKAMFGPSETGIIRENLTDPNHDKAIELYYERYNERHSELVFNNKEINDLLLFLKEEGYKLGIVTGKAKRSLLISLEYLDMSDLFDVIITGDDVNNPKPHPEGVNKALEILDVKNTETVFLGDSNADILAGKQANVHTVGVLWLPNYQAPEFSVKPDQLFSSVDEFIVSLKKRVSDKISEVRHGKRKM</sequence>
<organism evidence="3 4">
    <name type="scientific">Virgibacillus oceani</name>
    <dbReference type="NCBI Taxonomy" id="1479511"/>
    <lineage>
        <taxon>Bacteria</taxon>
        <taxon>Bacillati</taxon>
        <taxon>Bacillota</taxon>
        <taxon>Bacilli</taxon>
        <taxon>Bacillales</taxon>
        <taxon>Bacillaceae</taxon>
        <taxon>Virgibacillus</taxon>
    </lineage>
</organism>
<keyword evidence="1" id="KW-0378">Hydrolase</keyword>
<dbReference type="PANTHER" id="PTHR43434">
    <property type="entry name" value="PHOSPHOGLYCOLATE PHOSPHATASE"/>
    <property type="match status" value="1"/>
</dbReference>
<gene>
    <name evidence="3" type="primary">ppaX</name>
    <name evidence="3" type="ORF">GCM10011398_25200</name>
</gene>
<dbReference type="SFLD" id="SFLDG01129">
    <property type="entry name" value="C1.5:_HAD__Beta-PGM__Phosphata"/>
    <property type="match status" value="1"/>
</dbReference>
<dbReference type="AlphaFoldDB" id="A0A917HHL8"/>
<keyword evidence="4" id="KW-1185">Reference proteome</keyword>
<dbReference type="SUPFAM" id="SSF56784">
    <property type="entry name" value="HAD-like"/>
    <property type="match status" value="1"/>
</dbReference>
<dbReference type="NCBIfam" id="TIGR01549">
    <property type="entry name" value="HAD-SF-IA-v1"/>
    <property type="match status" value="1"/>
</dbReference>
<dbReference type="InterPro" id="IPR041492">
    <property type="entry name" value="HAD_2"/>
</dbReference>
<evidence type="ECO:0000256" key="1">
    <source>
        <dbReference type="ARBA" id="ARBA00022801"/>
    </source>
</evidence>
<evidence type="ECO:0000256" key="2">
    <source>
        <dbReference type="ARBA" id="ARBA00022842"/>
    </source>
</evidence>
<dbReference type="InterPro" id="IPR050155">
    <property type="entry name" value="HAD-like_hydrolase_sf"/>
</dbReference>
<dbReference type="EMBL" id="BMFR01000010">
    <property type="protein sequence ID" value="GGG78852.1"/>
    <property type="molecule type" value="Genomic_DNA"/>
</dbReference>
<dbReference type="InterPro" id="IPR023214">
    <property type="entry name" value="HAD_sf"/>
</dbReference>
<dbReference type="Pfam" id="PF13419">
    <property type="entry name" value="HAD_2"/>
    <property type="match status" value="1"/>
</dbReference>
<evidence type="ECO:0000313" key="3">
    <source>
        <dbReference type="EMBL" id="GGG78852.1"/>
    </source>
</evidence>
<evidence type="ECO:0000313" key="4">
    <source>
        <dbReference type="Proteomes" id="UP000622860"/>
    </source>
</evidence>
<dbReference type="SFLD" id="SFLDG01135">
    <property type="entry name" value="C1.5.6:_HAD__Beta-PGM__Phospha"/>
    <property type="match status" value="1"/>
</dbReference>
<dbReference type="PRINTS" id="PR00413">
    <property type="entry name" value="HADHALOGNASE"/>
</dbReference>